<dbReference type="EMBL" id="MU839856">
    <property type="protein sequence ID" value="KAK1749544.1"/>
    <property type="molecule type" value="Genomic_DNA"/>
</dbReference>
<name>A0AAJ0B0P9_9PEZI</name>
<evidence type="ECO:0000313" key="3">
    <source>
        <dbReference type="Proteomes" id="UP001239445"/>
    </source>
</evidence>
<feature type="region of interest" description="Disordered" evidence="1">
    <location>
        <begin position="127"/>
        <end position="173"/>
    </location>
</feature>
<evidence type="ECO:0000313" key="2">
    <source>
        <dbReference type="EMBL" id="KAK1749544.1"/>
    </source>
</evidence>
<dbReference type="Proteomes" id="UP001239445">
    <property type="component" value="Unassembled WGS sequence"/>
</dbReference>
<feature type="compositionally biased region" description="Low complexity" evidence="1">
    <location>
        <begin position="420"/>
        <end position="431"/>
    </location>
</feature>
<sequence length="566" mass="63664">MSASALPKAPSSIPNITTLRNDLDYGDIRLPRCAAFIDDTNAFRRKFKTSRGVDGVDLHDWKSRDGQAGLSEMAVAYLEKEGNGRIFWPDDTSSKNYNKYQYSKDRFRILNLVKQLFFRLNQQQFRNHKYKHKNQPETHAQDERGGSEQTAIDVDSIIFKAPSTEPPRERISTEESFPDFEKFYEEHPGYNEPVARNTDVYEVPISNPPSPPRMRQFEAINHAPNNKRGVVADNSAESPQRKRQKRQPKSSLATDTCPEPATTFPDSPGQQRKSSRAKRQVRYDGYLGLDEMNWMSPERSPSPEPDLPSTLPRTLSPETSTTISKTPINNPSSNPTEPAAQDAAAPRSAAEQQNTLPLTSVPLRSGILPQGQDEISSEPKHASPAVPGSLEKAQTGGTSGALIQDAKLLNPPTLEQPKQSPTLSTPGSGTSINKPSVNFTYYVVLSRSAARVSQRWNPQGRFQDKTLAELLKELPFHDQEPQGLTFTVEGDCWRTVEHIPSDDEDGFAALKKYINIEIRKWFVRQQQNLNHQKPSRLAVVILIEPMNQDQQEHDVDGLGELDLEWW</sequence>
<protein>
    <submittedName>
        <fullName evidence="2">Uncharacterized protein</fullName>
    </submittedName>
</protein>
<comment type="caution">
    <text evidence="2">The sequence shown here is derived from an EMBL/GenBank/DDBJ whole genome shotgun (WGS) entry which is preliminary data.</text>
</comment>
<gene>
    <name evidence="2" type="ORF">QBC47DRAFT_354847</name>
</gene>
<feature type="compositionally biased region" description="Polar residues" evidence="1">
    <location>
        <begin position="311"/>
        <end position="336"/>
    </location>
</feature>
<reference evidence="2" key="1">
    <citation type="submission" date="2023-06" db="EMBL/GenBank/DDBJ databases">
        <title>Genome-scale phylogeny and comparative genomics of the fungal order Sordariales.</title>
        <authorList>
            <consortium name="Lawrence Berkeley National Laboratory"/>
            <person name="Hensen N."/>
            <person name="Bonometti L."/>
            <person name="Westerberg I."/>
            <person name="Brannstrom I.O."/>
            <person name="Guillou S."/>
            <person name="Cros-Aarteil S."/>
            <person name="Calhoun S."/>
            <person name="Haridas S."/>
            <person name="Kuo A."/>
            <person name="Mondo S."/>
            <person name="Pangilinan J."/>
            <person name="Riley R."/>
            <person name="Labutti K."/>
            <person name="Andreopoulos B."/>
            <person name="Lipzen A."/>
            <person name="Chen C."/>
            <person name="Yanf M."/>
            <person name="Daum C."/>
            <person name="Ng V."/>
            <person name="Clum A."/>
            <person name="Steindorff A."/>
            <person name="Ohm R."/>
            <person name="Martin F."/>
            <person name="Silar P."/>
            <person name="Natvig D."/>
            <person name="Lalanne C."/>
            <person name="Gautier V."/>
            <person name="Ament-Velasquez S.L."/>
            <person name="Kruys A."/>
            <person name="Hutchinson M.I."/>
            <person name="Powell A.J."/>
            <person name="Barry K."/>
            <person name="Miller A.N."/>
            <person name="Grigoriev I.V."/>
            <person name="Debuchy R."/>
            <person name="Gladieux P."/>
            <person name="Thoren M.H."/>
            <person name="Johannesson H."/>
        </authorList>
    </citation>
    <scope>NUCLEOTIDE SEQUENCE</scope>
    <source>
        <strain evidence="2">PSN4</strain>
    </source>
</reference>
<proteinExistence type="predicted"/>
<accession>A0AAJ0B0P9</accession>
<dbReference type="AlphaFoldDB" id="A0AAJ0B0P9"/>
<evidence type="ECO:0000256" key="1">
    <source>
        <dbReference type="SAM" id="MobiDB-lite"/>
    </source>
</evidence>
<keyword evidence="3" id="KW-1185">Reference proteome</keyword>
<organism evidence="2 3">
    <name type="scientific">Echria macrotheca</name>
    <dbReference type="NCBI Taxonomy" id="438768"/>
    <lineage>
        <taxon>Eukaryota</taxon>
        <taxon>Fungi</taxon>
        <taxon>Dikarya</taxon>
        <taxon>Ascomycota</taxon>
        <taxon>Pezizomycotina</taxon>
        <taxon>Sordariomycetes</taxon>
        <taxon>Sordariomycetidae</taxon>
        <taxon>Sordariales</taxon>
        <taxon>Schizotheciaceae</taxon>
        <taxon>Echria</taxon>
    </lineage>
</organism>
<feature type="compositionally biased region" description="Low complexity" evidence="1">
    <location>
        <begin position="339"/>
        <end position="353"/>
    </location>
</feature>
<feature type="compositionally biased region" description="Basic and acidic residues" evidence="1">
    <location>
        <begin position="134"/>
        <end position="146"/>
    </location>
</feature>
<feature type="region of interest" description="Disordered" evidence="1">
    <location>
        <begin position="186"/>
        <end position="431"/>
    </location>
</feature>